<dbReference type="Proteomes" id="UP000005317">
    <property type="component" value="Unassembled WGS sequence"/>
</dbReference>
<keyword evidence="2" id="KW-0808">Transferase</keyword>
<dbReference type="OrthoDB" id="939937at2"/>
<dbReference type="InterPro" id="IPR013216">
    <property type="entry name" value="Methyltransf_11"/>
</dbReference>
<dbReference type="Pfam" id="PF08241">
    <property type="entry name" value="Methyltransf_11"/>
    <property type="match status" value="1"/>
</dbReference>
<dbReference type="SUPFAM" id="SSF53335">
    <property type="entry name" value="S-adenosyl-L-methionine-dependent methyltransferases"/>
    <property type="match status" value="1"/>
</dbReference>
<evidence type="ECO:0000259" key="1">
    <source>
        <dbReference type="Pfam" id="PF08241"/>
    </source>
</evidence>
<dbReference type="GO" id="GO:0008757">
    <property type="term" value="F:S-adenosylmethionine-dependent methyltransferase activity"/>
    <property type="evidence" value="ECO:0007669"/>
    <property type="project" value="InterPro"/>
</dbReference>
<reference evidence="3" key="1">
    <citation type="journal article" date="2011" name="Stand. Genomic Sci.">
        <title>Genome sequence of the filamentous, gliding Thiothrix nivea neotype strain (JP2(T)).</title>
        <authorList>
            <person name="Lapidus A."/>
            <person name="Nolan M."/>
            <person name="Lucas S."/>
            <person name="Glavina Del Rio T."/>
            <person name="Tice H."/>
            <person name="Cheng J.F."/>
            <person name="Tapia R."/>
            <person name="Han C."/>
            <person name="Goodwin L."/>
            <person name="Pitluck S."/>
            <person name="Liolios K."/>
            <person name="Pagani I."/>
            <person name="Ivanova N."/>
            <person name="Huntemann M."/>
            <person name="Mavromatis K."/>
            <person name="Mikhailova N."/>
            <person name="Pati A."/>
            <person name="Chen A."/>
            <person name="Palaniappan K."/>
            <person name="Land M."/>
            <person name="Brambilla E.M."/>
            <person name="Rohde M."/>
            <person name="Abt B."/>
            <person name="Verbarg S."/>
            <person name="Goker M."/>
            <person name="Bristow J."/>
            <person name="Eisen J.A."/>
            <person name="Markowitz V."/>
            <person name="Hugenholtz P."/>
            <person name="Kyrpides N.C."/>
            <person name="Klenk H.P."/>
            <person name="Woyke T."/>
        </authorList>
    </citation>
    <scope>NUCLEOTIDE SEQUENCE [LARGE SCALE GENOMIC DNA]</scope>
    <source>
        <strain evidence="3">ATCC 35100 / DSM 5205 / JP2</strain>
    </source>
</reference>
<dbReference type="CDD" id="cd02440">
    <property type="entry name" value="AdoMet_MTases"/>
    <property type="match status" value="1"/>
</dbReference>
<dbReference type="AlphaFoldDB" id="A0A656HBI7"/>
<proteinExistence type="predicted"/>
<dbReference type="PANTHER" id="PTHR43036">
    <property type="entry name" value="OSJNBB0011N17.9 PROTEIN"/>
    <property type="match status" value="1"/>
</dbReference>
<dbReference type="PANTHER" id="PTHR43036:SF2">
    <property type="entry name" value="OS04G0481300 PROTEIN"/>
    <property type="match status" value="1"/>
</dbReference>
<dbReference type="RefSeq" id="WP_002706784.1">
    <property type="nucleotide sequence ID" value="NZ_JH651384.1"/>
</dbReference>
<gene>
    <name evidence="2" type="ORF">Thini_0154</name>
</gene>
<organism evidence="2 3">
    <name type="scientific">Thiothrix nivea (strain ATCC 35100 / DSM 5205 / JP2)</name>
    <dbReference type="NCBI Taxonomy" id="870187"/>
    <lineage>
        <taxon>Bacteria</taxon>
        <taxon>Pseudomonadati</taxon>
        <taxon>Pseudomonadota</taxon>
        <taxon>Gammaproteobacteria</taxon>
        <taxon>Thiotrichales</taxon>
        <taxon>Thiotrichaceae</taxon>
        <taxon>Thiothrix</taxon>
    </lineage>
</organism>
<name>A0A656HBI7_THINJ</name>
<dbReference type="GO" id="GO:0032259">
    <property type="term" value="P:methylation"/>
    <property type="evidence" value="ECO:0007669"/>
    <property type="project" value="UniProtKB-KW"/>
</dbReference>
<sequence length="400" mass="44942">MDRAKRAAFEFTLTWQSEAASHCDRYYAGKVSYWRDIFPFSMETCINQLEPGQSCTQAFPAGELVPAHEARRVATFAASQFEGKQRFMLIEPRVGRFYPQGFAWQALNCYKGNFQPFRVIGKAEGKLAGDPNHPLARYPLTLQARYVETLPPIEEHGGACNDIAEMVTEKGPGLQAPYPGVATDFYATYPFTRMDEREDALFYTNERLVNHLDKTAIAEVSAIYAKLLKPGMKVLDLMSSWVSHLPASLTDLHVTGLGMNQAELDANPRLNASVVQDLNQNPQLPFADNNFDAVICTVSVEYLTQPLAVMRELARVTSTGGVVVMTFSERWFPPKVIDIWPEMHPFERQGLVLDYFLKTDGLTELHTESIRGLPRPEDDKHSRETHLSDPVYAVWGAVTG</sequence>
<feature type="domain" description="Methyltransferase type 11" evidence="1">
    <location>
        <begin position="253"/>
        <end position="324"/>
    </location>
</feature>
<evidence type="ECO:0000313" key="2">
    <source>
        <dbReference type="EMBL" id="EIJ32820.1"/>
    </source>
</evidence>
<keyword evidence="3" id="KW-1185">Reference proteome</keyword>
<dbReference type="GO" id="GO:0003755">
    <property type="term" value="F:peptidyl-prolyl cis-trans isomerase activity"/>
    <property type="evidence" value="ECO:0007669"/>
    <property type="project" value="InterPro"/>
</dbReference>
<dbReference type="Gene3D" id="3.10.50.40">
    <property type="match status" value="1"/>
</dbReference>
<keyword evidence="2" id="KW-0489">Methyltransferase</keyword>
<dbReference type="Gene3D" id="3.40.50.150">
    <property type="entry name" value="Vaccinia Virus protein VP39"/>
    <property type="match status" value="1"/>
</dbReference>
<dbReference type="InterPro" id="IPR046357">
    <property type="entry name" value="PPIase_dom_sf"/>
</dbReference>
<evidence type="ECO:0000313" key="3">
    <source>
        <dbReference type="Proteomes" id="UP000005317"/>
    </source>
</evidence>
<dbReference type="InterPro" id="IPR029063">
    <property type="entry name" value="SAM-dependent_MTases_sf"/>
</dbReference>
<dbReference type="EMBL" id="JH651384">
    <property type="protein sequence ID" value="EIJ32820.1"/>
    <property type="molecule type" value="Genomic_DNA"/>
</dbReference>
<accession>A0A656HBI7</accession>
<protein>
    <submittedName>
        <fullName evidence="2">Methyltransferase type 11</fullName>
    </submittedName>
</protein>